<keyword evidence="5" id="KW-0411">Iron-sulfur</keyword>
<proteinExistence type="inferred from homology"/>
<dbReference type="Pfam" id="PF10609">
    <property type="entry name" value="ParA"/>
    <property type="match status" value="1"/>
</dbReference>
<reference evidence="6" key="1">
    <citation type="journal article" date="2014" name="Front. Microbiol.">
        <title>High frequency of phylogenetically diverse reductive dehalogenase-homologous genes in deep subseafloor sedimentary metagenomes.</title>
        <authorList>
            <person name="Kawai M."/>
            <person name="Futagami T."/>
            <person name="Toyoda A."/>
            <person name="Takaki Y."/>
            <person name="Nishi S."/>
            <person name="Hori S."/>
            <person name="Arai W."/>
            <person name="Tsubouchi T."/>
            <person name="Morono Y."/>
            <person name="Uchiyama I."/>
            <person name="Ito T."/>
            <person name="Fujiyama A."/>
            <person name="Inagaki F."/>
            <person name="Takami H."/>
        </authorList>
    </citation>
    <scope>NUCLEOTIDE SEQUENCE</scope>
    <source>
        <strain evidence="6">Expedition CK06-06</strain>
    </source>
</reference>
<dbReference type="SUPFAM" id="SSF52540">
    <property type="entry name" value="P-loop containing nucleoside triphosphate hydrolases"/>
    <property type="match status" value="1"/>
</dbReference>
<evidence type="ECO:0000313" key="6">
    <source>
        <dbReference type="EMBL" id="GAF85713.1"/>
    </source>
</evidence>
<protein>
    <recommendedName>
        <fullName evidence="7">AAA domain-containing protein</fullName>
    </recommendedName>
</protein>
<name>X0SWY3_9ZZZZ</name>
<comment type="caution">
    <text evidence="6">The sequence shown here is derived from an EMBL/GenBank/DDBJ whole genome shotgun (WGS) entry which is preliminary data.</text>
</comment>
<dbReference type="InterPro" id="IPR027417">
    <property type="entry name" value="P-loop_NTPase"/>
</dbReference>
<accession>X0SWY3</accession>
<dbReference type="PANTHER" id="PTHR23264">
    <property type="entry name" value="NUCLEOTIDE-BINDING PROTEIN NBP35 YEAST -RELATED"/>
    <property type="match status" value="1"/>
</dbReference>
<dbReference type="GO" id="GO:0051536">
    <property type="term" value="F:iron-sulfur cluster binding"/>
    <property type="evidence" value="ECO:0007669"/>
    <property type="project" value="UniProtKB-KW"/>
</dbReference>
<dbReference type="GO" id="GO:0016226">
    <property type="term" value="P:iron-sulfur cluster assembly"/>
    <property type="evidence" value="ECO:0007669"/>
    <property type="project" value="InterPro"/>
</dbReference>
<dbReference type="InterPro" id="IPR000808">
    <property type="entry name" value="Mrp-like_CS"/>
</dbReference>
<evidence type="ECO:0000256" key="4">
    <source>
        <dbReference type="ARBA" id="ARBA00023004"/>
    </source>
</evidence>
<dbReference type="PROSITE" id="PS01215">
    <property type="entry name" value="MRP"/>
    <property type="match status" value="1"/>
</dbReference>
<gene>
    <name evidence="6" type="ORF">S01H1_02407</name>
</gene>
<dbReference type="FunFam" id="3.40.50.300:FF:001119">
    <property type="entry name" value="Iron-sulfur cluster carrier protein"/>
    <property type="match status" value="1"/>
</dbReference>
<dbReference type="EMBL" id="BARS01001154">
    <property type="protein sequence ID" value="GAF85713.1"/>
    <property type="molecule type" value="Genomic_DNA"/>
</dbReference>
<evidence type="ECO:0008006" key="7">
    <source>
        <dbReference type="Google" id="ProtNLM"/>
    </source>
</evidence>
<organism evidence="6">
    <name type="scientific">marine sediment metagenome</name>
    <dbReference type="NCBI Taxonomy" id="412755"/>
    <lineage>
        <taxon>unclassified sequences</taxon>
        <taxon>metagenomes</taxon>
        <taxon>ecological metagenomes</taxon>
    </lineage>
</organism>
<evidence type="ECO:0000256" key="3">
    <source>
        <dbReference type="ARBA" id="ARBA00022840"/>
    </source>
</evidence>
<dbReference type="Gene3D" id="3.40.50.300">
    <property type="entry name" value="P-loop containing nucleotide triphosphate hydrolases"/>
    <property type="match status" value="1"/>
</dbReference>
<keyword evidence="2" id="KW-0547">Nucleotide-binding</keyword>
<evidence type="ECO:0000256" key="1">
    <source>
        <dbReference type="ARBA" id="ARBA00022723"/>
    </source>
</evidence>
<feature type="non-terminal residue" evidence="6">
    <location>
        <position position="1"/>
    </location>
</feature>
<keyword evidence="4" id="KW-0408">Iron</keyword>
<dbReference type="InterPro" id="IPR019591">
    <property type="entry name" value="Mrp/NBP35_ATP-bd"/>
</dbReference>
<dbReference type="InterPro" id="IPR033756">
    <property type="entry name" value="YlxH/NBP35"/>
</dbReference>
<sequence>LKRNMSQIKHKILVLSNKGGVGKSLVAVNLACSLSKKGFKVGILDADLHGPSVATMLGFEGKKLQGSSEGIIPMSVSSNLVAVSMASLIETSDAPLIWRGPLKMMALKQFLGEVEWGALDYLIIDSPPGTGDEPLSICQLIPELEGGIIVTTPQKVALLDSRKCINFLKNLNIPILGIIENMSGLKCPHCGKNIDLFKSGGGEKVALEFNIPFLGKIPIDIDMMNSADEGKPYISQYKNSETAQIFNKIVELILAKIK</sequence>
<dbReference type="GO" id="GO:0046872">
    <property type="term" value="F:metal ion binding"/>
    <property type="evidence" value="ECO:0007669"/>
    <property type="project" value="UniProtKB-KW"/>
</dbReference>
<dbReference type="GO" id="GO:0005524">
    <property type="term" value="F:ATP binding"/>
    <property type="evidence" value="ECO:0007669"/>
    <property type="project" value="UniProtKB-KW"/>
</dbReference>
<evidence type="ECO:0000256" key="2">
    <source>
        <dbReference type="ARBA" id="ARBA00022741"/>
    </source>
</evidence>
<dbReference type="AlphaFoldDB" id="X0SWY3"/>
<dbReference type="PANTHER" id="PTHR23264:SF19">
    <property type="entry name" value="CYTOSOLIC FE-S CLUSTER ASSEMBLY FACTOR NUBP2"/>
    <property type="match status" value="1"/>
</dbReference>
<dbReference type="CDD" id="cd02037">
    <property type="entry name" value="Mrp_NBP35"/>
    <property type="match status" value="1"/>
</dbReference>
<evidence type="ECO:0000256" key="5">
    <source>
        <dbReference type="ARBA" id="ARBA00023014"/>
    </source>
</evidence>
<keyword evidence="1" id="KW-0479">Metal-binding</keyword>
<dbReference type="GO" id="GO:0005829">
    <property type="term" value="C:cytosol"/>
    <property type="evidence" value="ECO:0007669"/>
    <property type="project" value="TreeGrafter"/>
</dbReference>
<dbReference type="GO" id="GO:0140663">
    <property type="term" value="F:ATP-dependent FeS chaperone activity"/>
    <property type="evidence" value="ECO:0007669"/>
    <property type="project" value="InterPro"/>
</dbReference>
<dbReference type="HAMAP" id="MF_02040">
    <property type="entry name" value="Mrp_NBP35"/>
    <property type="match status" value="1"/>
</dbReference>
<keyword evidence="3" id="KW-0067">ATP-binding</keyword>